<dbReference type="InterPro" id="IPR027417">
    <property type="entry name" value="P-loop_NTPase"/>
</dbReference>
<dbReference type="GO" id="GO:0005525">
    <property type="term" value="F:GTP binding"/>
    <property type="evidence" value="ECO:0007669"/>
    <property type="project" value="InterPro"/>
</dbReference>
<name>A0A940NNA0_9BACI</name>
<proteinExistence type="predicted"/>
<dbReference type="Proteomes" id="UP000682134">
    <property type="component" value="Unassembled WGS sequence"/>
</dbReference>
<dbReference type="EMBL" id="JAGIYQ010000006">
    <property type="protein sequence ID" value="MBP0725751.1"/>
    <property type="molecule type" value="Genomic_DNA"/>
</dbReference>
<dbReference type="PANTHER" id="PTHR40072:SF1">
    <property type="entry name" value="MOLYBDOPTERIN-GUANINE DINUCLEOTIDE BIOSYNTHESIS ADAPTER PROTEIN"/>
    <property type="match status" value="1"/>
</dbReference>
<dbReference type="SUPFAM" id="SSF52540">
    <property type="entry name" value="P-loop containing nucleoside triphosphate hydrolases"/>
    <property type="match status" value="1"/>
</dbReference>
<comment type="caution">
    <text evidence="2">The sequence shown here is derived from an EMBL/GenBank/DDBJ whole genome shotgun (WGS) entry which is preliminary data.</text>
</comment>
<dbReference type="NCBIfam" id="TIGR00176">
    <property type="entry name" value="mobB"/>
    <property type="match status" value="1"/>
</dbReference>
<evidence type="ECO:0000313" key="3">
    <source>
        <dbReference type="Proteomes" id="UP000682134"/>
    </source>
</evidence>
<accession>A0A940NNA0</accession>
<gene>
    <name evidence="2" type="primary">mobB</name>
    <name evidence="2" type="ORF">J5Y03_11265</name>
</gene>
<dbReference type="CDD" id="cd03116">
    <property type="entry name" value="MobB"/>
    <property type="match status" value="1"/>
</dbReference>
<protein>
    <submittedName>
        <fullName evidence="2">Molybdopterin-guanine dinucleotide biosynthesis protein B</fullName>
    </submittedName>
</protein>
<dbReference type="Pfam" id="PF03205">
    <property type="entry name" value="MobB"/>
    <property type="match status" value="1"/>
</dbReference>
<dbReference type="InterPro" id="IPR004435">
    <property type="entry name" value="MobB_dom"/>
</dbReference>
<dbReference type="PANTHER" id="PTHR40072">
    <property type="entry name" value="MOLYBDOPTERIN-GUANINE DINUCLEOTIDE BIOSYNTHESIS ADAPTER PROTEIN-RELATED"/>
    <property type="match status" value="1"/>
</dbReference>
<reference evidence="2" key="1">
    <citation type="submission" date="2021-04" db="EMBL/GenBank/DDBJ databases">
        <title>Genome seq and assembly of Bacillus sp.</title>
        <authorList>
            <person name="Chhetri G."/>
        </authorList>
    </citation>
    <scope>NUCLEOTIDE SEQUENCE</scope>
    <source>
        <strain evidence="2">RG28</strain>
    </source>
</reference>
<feature type="domain" description="Molybdopterin-guanine dinucleotide biosynthesis protein B (MobB)" evidence="1">
    <location>
        <begin position="9"/>
        <end position="140"/>
    </location>
</feature>
<evidence type="ECO:0000259" key="1">
    <source>
        <dbReference type="Pfam" id="PF03205"/>
    </source>
</evidence>
<dbReference type="RefSeq" id="WP_209405633.1">
    <property type="nucleotide sequence ID" value="NZ_JAGIYQ010000006.1"/>
</dbReference>
<dbReference type="AlphaFoldDB" id="A0A940NNA0"/>
<keyword evidence="3" id="KW-1185">Reference proteome</keyword>
<evidence type="ECO:0000313" key="2">
    <source>
        <dbReference type="EMBL" id="MBP0725751.1"/>
    </source>
</evidence>
<dbReference type="GO" id="GO:0006777">
    <property type="term" value="P:Mo-molybdopterin cofactor biosynthetic process"/>
    <property type="evidence" value="ECO:0007669"/>
    <property type="project" value="InterPro"/>
</dbReference>
<organism evidence="2 3">
    <name type="scientific">Gottfriedia endophytica</name>
    <dbReference type="NCBI Taxonomy" id="2820819"/>
    <lineage>
        <taxon>Bacteria</taxon>
        <taxon>Bacillati</taxon>
        <taxon>Bacillota</taxon>
        <taxon>Bacilli</taxon>
        <taxon>Bacillales</taxon>
        <taxon>Bacillaceae</taxon>
        <taxon>Gottfriedia</taxon>
    </lineage>
</organism>
<sequence>MAMGQHCSILQIVGYQNSGKTTLMEKLISRVGQKGLKAASIKHHGHGGVPNDVSSTKDSILHFKAGAIVSSVMGEGVLQLSARVDDWSLEEIIKLYSFFSIDVIFVEGYKREYYPKVVLIRDETDLQLLSSLPNIKCVISHIKLDKDINNNYQVFQLNEEELYIDFLIEELVKTSDRKFV</sequence>
<dbReference type="Gene3D" id="3.40.50.300">
    <property type="entry name" value="P-loop containing nucleotide triphosphate hydrolases"/>
    <property type="match status" value="1"/>
</dbReference>
<dbReference type="InterPro" id="IPR052539">
    <property type="entry name" value="MGD_biosynthesis_adapter"/>
</dbReference>